<gene>
    <name evidence="7" type="ORF">H4Q32_028120</name>
</gene>
<evidence type="ECO:0000313" key="7">
    <source>
        <dbReference type="EMBL" id="KAI2663087.1"/>
    </source>
</evidence>
<evidence type="ECO:0000256" key="4">
    <source>
        <dbReference type="SAM" id="MobiDB-lite"/>
    </source>
</evidence>
<evidence type="ECO:0000256" key="1">
    <source>
        <dbReference type="ARBA" id="ARBA00008535"/>
    </source>
</evidence>
<feature type="region of interest" description="Disordered" evidence="4">
    <location>
        <begin position="1"/>
        <end position="27"/>
    </location>
</feature>
<feature type="coiled-coil region" evidence="3">
    <location>
        <begin position="775"/>
        <end position="802"/>
    </location>
</feature>
<dbReference type="SUPFAM" id="SSF52540">
    <property type="entry name" value="P-loop containing nucleoside triphosphate hydrolases"/>
    <property type="match status" value="1"/>
</dbReference>
<dbReference type="Gene3D" id="3.40.50.300">
    <property type="entry name" value="P-loop containing nucleotide triphosphate hydrolases"/>
    <property type="match status" value="1"/>
</dbReference>
<sequence length="802" mass="92840">MSSIIQPQRRNSKDVPPRMASRHDATLMNPGPPALYQLNTERKYIDENQKKVKRWIYGRRDRNKQNKVILLVGETGAGKTTMINTMINYFLGVKFEDEEFYQITEEDDDIEESLTQTSEITVYEVFVEENPTSLTIIDTPGYANTEGYEKDGEISEYLIRLFSDEDGIHYIDAVCFVMKAFQNRLSGKEHYIFHSVLSLLGRDIENNIVFLLTHTDGRQPRDAISAIKKAQIPCRRDGKKQPIHFLFNNQQKEKRDKLCESVLKLALEMGQESMTEFFTLLEEKNRKSVQMTLDVLKERRRLKACVSNLKEQISESELKMKELTEIQEAIKEQRDKIEKCEHFQFTVKTAVKEKVTTDDEWWWSRNQTCCNVCEENCHKKCWEDPQSCEVMKKKHCTVCTGKCHYSDHVRENKKYVVKPKTITMTFHELKLEYERTEKNLISDLETIKKEKSKLLREAYMTIVTLSEIALKADSAFTLQHLDFLIPRLKEEGEKEWMKNLEDLRKAGEEQKNKGALHLVMNFTGKKMNQFDNRATAATASSVHHHQRKTIDEPPEIIAGVIRLKDEFIELYERDHSQLQQCTERLCHIIKTFEKGYRWATEYSTFAGWTGIGAGAALVAGLALAPFTLGAFFAAVVLLILFSLWILINARFMSMSSSSDKRRQITQLRKGIESECKEFQDKITPMAEKMKDIHERTEKILGEQDVIRIEDVAELTKQMSETMLSIAAVHGGFSLVFNMFTAGNSRTLNDMDILAETPTDEEIDESEMNSEAGKFIVKMRKLINQLQNILDELEKTKDKLAVY</sequence>
<evidence type="ECO:0000313" key="8">
    <source>
        <dbReference type="Proteomes" id="UP000830375"/>
    </source>
</evidence>
<feature type="compositionally biased region" description="Basic and acidic residues" evidence="4">
    <location>
        <begin position="11"/>
        <end position="25"/>
    </location>
</feature>
<feature type="domain" description="AIG1-type G" evidence="6">
    <location>
        <begin position="69"/>
        <end position="280"/>
    </location>
</feature>
<dbReference type="InterPro" id="IPR006703">
    <property type="entry name" value="G_AIG1"/>
</dbReference>
<comment type="caution">
    <text evidence="7">The sequence shown here is derived from an EMBL/GenBank/DDBJ whole genome shotgun (WGS) entry which is preliminary data.</text>
</comment>
<dbReference type="InterPro" id="IPR025662">
    <property type="entry name" value="Sigma_54_int_dom_ATP-bd_1"/>
</dbReference>
<dbReference type="PROSITE" id="PS00675">
    <property type="entry name" value="SIGMA54_INTERACT_1"/>
    <property type="match status" value="1"/>
</dbReference>
<evidence type="ECO:0000256" key="3">
    <source>
        <dbReference type="SAM" id="Coils"/>
    </source>
</evidence>
<dbReference type="PANTHER" id="PTHR32046:SF11">
    <property type="entry name" value="IMMUNE-ASSOCIATED NUCLEOTIDE-BINDING PROTEIN 10-LIKE"/>
    <property type="match status" value="1"/>
</dbReference>
<feature type="coiled-coil region" evidence="3">
    <location>
        <begin position="299"/>
        <end position="333"/>
    </location>
</feature>
<reference evidence="7 8" key="1">
    <citation type="submission" date="2022-01" db="EMBL/GenBank/DDBJ databases">
        <title>A high-quality chromosome-level genome assembly of rohu carp, Labeo rohita.</title>
        <authorList>
            <person name="Arick M.A. II"/>
            <person name="Hsu C.-Y."/>
            <person name="Magbanua Z."/>
            <person name="Pechanova O."/>
            <person name="Grover C."/>
            <person name="Miller E."/>
            <person name="Thrash A."/>
            <person name="Ezzel L."/>
            <person name="Alam S."/>
            <person name="Benzie J."/>
            <person name="Hamilton M."/>
            <person name="Karsi A."/>
            <person name="Lawrence M.L."/>
            <person name="Peterson D.G."/>
        </authorList>
    </citation>
    <scope>NUCLEOTIDE SEQUENCE [LARGE SCALE GENOMIC DNA]</scope>
    <source>
        <strain evidence="8">BAU-BD-2019</strain>
        <tissue evidence="7">Blood</tissue>
    </source>
</reference>
<dbReference type="Pfam" id="PF04548">
    <property type="entry name" value="AIG1"/>
    <property type="match status" value="1"/>
</dbReference>
<keyword evidence="5" id="KW-1133">Transmembrane helix</keyword>
<keyword evidence="2" id="KW-0547">Nucleotide-binding</keyword>
<name>A0ABQ8ML31_LABRO</name>
<dbReference type="PANTHER" id="PTHR32046">
    <property type="entry name" value="G DOMAIN-CONTAINING PROTEIN"/>
    <property type="match status" value="1"/>
</dbReference>
<accession>A0ABQ8ML31</accession>
<proteinExistence type="inferred from homology"/>
<dbReference type="InterPro" id="IPR027417">
    <property type="entry name" value="P-loop_NTPase"/>
</dbReference>
<feature type="transmembrane region" description="Helical" evidence="5">
    <location>
        <begin position="630"/>
        <end position="652"/>
    </location>
</feature>
<protein>
    <submittedName>
        <fullName evidence="7">Septin-4</fullName>
    </submittedName>
</protein>
<evidence type="ECO:0000259" key="6">
    <source>
        <dbReference type="Pfam" id="PF04548"/>
    </source>
</evidence>
<feature type="transmembrane region" description="Helical" evidence="5">
    <location>
        <begin position="605"/>
        <end position="624"/>
    </location>
</feature>
<keyword evidence="3" id="KW-0175">Coiled coil</keyword>
<keyword evidence="8" id="KW-1185">Reference proteome</keyword>
<keyword evidence="5" id="KW-0472">Membrane</keyword>
<evidence type="ECO:0000256" key="5">
    <source>
        <dbReference type="SAM" id="Phobius"/>
    </source>
</evidence>
<comment type="similarity">
    <text evidence="1">Belongs to the TRAFAC class TrmE-Era-EngA-EngB-Septin-like GTPase superfamily. AIG1/Toc34/Toc159-like paraseptin GTPase family. IAN subfamily.</text>
</comment>
<organism evidence="7 8">
    <name type="scientific">Labeo rohita</name>
    <name type="common">Indian major carp</name>
    <name type="synonym">Cyprinus rohita</name>
    <dbReference type="NCBI Taxonomy" id="84645"/>
    <lineage>
        <taxon>Eukaryota</taxon>
        <taxon>Metazoa</taxon>
        <taxon>Chordata</taxon>
        <taxon>Craniata</taxon>
        <taxon>Vertebrata</taxon>
        <taxon>Euteleostomi</taxon>
        <taxon>Actinopterygii</taxon>
        <taxon>Neopterygii</taxon>
        <taxon>Teleostei</taxon>
        <taxon>Ostariophysi</taxon>
        <taxon>Cypriniformes</taxon>
        <taxon>Cyprinidae</taxon>
        <taxon>Labeoninae</taxon>
        <taxon>Labeonini</taxon>
        <taxon>Labeo</taxon>
    </lineage>
</organism>
<dbReference type="EMBL" id="JACTAM010000007">
    <property type="protein sequence ID" value="KAI2663087.1"/>
    <property type="molecule type" value="Genomic_DNA"/>
</dbReference>
<keyword evidence="5" id="KW-0812">Transmembrane</keyword>
<evidence type="ECO:0000256" key="2">
    <source>
        <dbReference type="ARBA" id="ARBA00022741"/>
    </source>
</evidence>
<dbReference type="Proteomes" id="UP000830375">
    <property type="component" value="Unassembled WGS sequence"/>
</dbReference>